<organism evidence="4 5">
    <name type="scientific">Alternaria atra</name>
    <dbReference type="NCBI Taxonomy" id="119953"/>
    <lineage>
        <taxon>Eukaryota</taxon>
        <taxon>Fungi</taxon>
        <taxon>Dikarya</taxon>
        <taxon>Ascomycota</taxon>
        <taxon>Pezizomycotina</taxon>
        <taxon>Dothideomycetes</taxon>
        <taxon>Pleosporomycetidae</taxon>
        <taxon>Pleosporales</taxon>
        <taxon>Pleosporineae</taxon>
        <taxon>Pleosporaceae</taxon>
        <taxon>Alternaria</taxon>
        <taxon>Alternaria sect. Ulocladioides</taxon>
    </lineage>
</organism>
<dbReference type="GeneID" id="67021116"/>
<dbReference type="PROSITE" id="PS50157">
    <property type="entry name" value="ZINC_FINGER_C2H2_2"/>
    <property type="match status" value="1"/>
</dbReference>
<dbReference type="EMBL" id="CAJRGZ010000015">
    <property type="protein sequence ID" value="CAG5141242.1"/>
    <property type="molecule type" value="Genomic_DNA"/>
</dbReference>
<evidence type="ECO:0000256" key="2">
    <source>
        <dbReference type="SAM" id="MobiDB-lite"/>
    </source>
</evidence>
<feature type="region of interest" description="Disordered" evidence="2">
    <location>
        <begin position="1"/>
        <end position="24"/>
    </location>
</feature>
<name>A0A8J2N0X0_9PLEO</name>
<dbReference type="InterPro" id="IPR013087">
    <property type="entry name" value="Znf_C2H2_type"/>
</dbReference>
<protein>
    <recommendedName>
        <fullName evidence="3">C2H2-type domain-containing protein</fullName>
    </recommendedName>
</protein>
<dbReference type="OrthoDB" id="4369634at2759"/>
<dbReference type="RefSeq" id="XP_043164424.1">
    <property type="nucleotide sequence ID" value="XM_043308489.1"/>
</dbReference>
<dbReference type="AlphaFoldDB" id="A0A8J2N0X0"/>
<comment type="caution">
    <text evidence="4">The sequence shown here is derived from an EMBL/GenBank/DDBJ whole genome shotgun (WGS) entry which is preliminary data.</text>
</comment>
<feature type="compositionally biased region" description="Basic and acidic residues" evidence="2">
    <location>
        <begin position="1"/>
        <end position="11"/>
    </location>
</feature>
<dbReference type="PROSITE" id="PS00028">
    <property type="entry name" value="ZINC_FINGER_C2H2_1"/>
    <property type="match status" value="1"/>
</dbReference>
<feature type="region of interest" description="Disordered" evidence="2">
    <location>
        <begin position="466"/>
        <end position="519"/>
    </location>
</feature>
<keyword evidence="1" id="KW-0479">Metal-binding</keyword>
<evidence type="ECO:0000256" key="1">
    <source>
        <dbReference type="PROSITE-ProRule" id="PRU00042"/>
    </source>
</evidence>
<reference evidence="4" key="1">
    <citation type="submission" date="2021-05" db="EMBL/GenBank/DDBJ databases">
        <authorList>
            <person name="Stam R."/>
        </authorList>
    </citation>
    <scope>NUCLEOTIDE SEQUENCE</scope>
    <source>
        <strain evidence="4">CS162</strain>
    </source>
</reference>
<feature type="domain" description="C2H2-type" evidence="3">
    <location>
        <begin position="729"/>
        <end position="754"/>
    </location>
</feature>
<keyword evidence="5" id="KW-1185">Reference proteome</keyword>
<proteinExistence type="predicted"/>
<keyword evidence="1" id="KW-0862">Zinc</keyword>
<evidence type="ECO:0000313" key="5">
    <source>
        <dbReference type="Proteomes" id="UP000676310"/>
    </source>
</evidence>
<dbReference type="GO" id="GO:0008270">
    <property type="term" value="F:zinc ion binding"/>
    <property type="evidence" value="ECO:0007669"/>
    <property type="project" value="UniProtKB-KW"/>
</dbReference>
<evidence type="ECO:0000259" key="3">
    <source>
        <dbReference type="PROSITE" id="PS50157"/>
    </source>
</evidence>
<accession>A0A8J2N0X0</accession>
<dbReference type="Proteomes" id="UP000676310">
    <property type="component" value="Unassembled WGS sequence"/>
</dbReference>
<sequence>MPSTVKSKDAMAEDDPAYDSSDVDFDEPGAEFKHVGHKSIKAMLEAPFSRTESKKWIRQLTQSGKWHERYACWLWWNRLTAFREQLLLKPKRTMPTHEDLTRFIVHFASIHSGRGTNGILNYETVRHGLLYLNKTLIFKYEEWHLSAHGSAQLQGALDQLLREGQLTRELTRSREPVGAVVVRRLVRALYHDAITTGTQSWSMLLNDIAIIVLTACFNCRGGDLLGDSSKGKDKRPDLPGLRYSDLELVVGQGGTIKDIITRVKMRNAKGMKDDEKMFFYVSRNALPDGSDNILCAVKIILVLALRSGNTQGTSINQVLSIAKARQDRTIRWRRPGRPVLCAAISTTNTPDYESLAPRQRGNKILIKANAILGNTLSMSMHALRFGSAADLMALGPEVKTGFSMDTLANELAHTRTARSKGVGLIYAQSYSTNDAWQQRVKLTADKFPFQKHVIATNDQLLLPQQADAVSRKRKRRVADAEGDGEARHHDTTQRRDRYDHEPTTMETHNAKRQSEAPSSAQYALETLQIQIGAGQTSQARQTLLQLMAHIDNTVPPNQETKTSSQDIIKDNKLDDDDKHEDVLLDHAILLNDIGEQRMAPDHMHNEAIDALLLGGEAPVKLDSTNRSQFLSSLTGDPAEFVRQMASVNVIRTSSTTAKQWKVAEAAGSDSTTTVSTATRFVFPCSNASNGCGYTATDLDIMKLHSYNCEHTALLLPTKDKTKAKAGKSWKCGTTGCNKSYARKGDLAEHELQIHIKTSCFVSGCTDPTVYNGEKSLFQDHIIQEHPAAGAPHAHLKDQYVATFSCPITDCNSNIQFRFYSSRSWSCAPFARHLETAHSIIDRQLRKSLIPKFAGNPCAFLGCVSVELFGVNEKGRADYKDHLELIHGVDDANERYEYTWERVRDMVMPLKR</sequence>
<keyword evidence="1" id="KW-0863">Zinc-finger</keyword>
<gene>
    <name evidence="4" type="ORF">ALTATR162_LOCUS895</name>
</gene>
<feature type="compositionally biased region" description="Basic and acidic residues" evidence="2">
    <location>
        <begin position="484"/>
        <end position="514"/>
    </location>
</feature>
<feature type="compositionally biased region" description="Acidic residues" evidence="2">
    <location>
        <begin position="12"/>
        <end position="24"/>
    </location>
</feature>
<evidence type="ECO:0000313" key="4">
    <source>
        <dbReference type="EMBL" id="CAG5141242.1"/>
    </source>
</evidence>